<dbReference type="Pfam" id="PF01535">
    <property type="entry name" value="PPR"/>
    <property type="match status" value="4"/>
</dbReference>
<feature type="repeat" description="PPR" evidence="2">
    <location>
        <begin position="238"/>
        <end position="272"/>
    </location>
</feature>
<evidence type="ECO:0000313" key="3">
    <source>
        <dbReference type="EMBL" id="KAL0389809.1"/>
    </source>
</evidence>
<dbReference type="PANTHER" id="PTHR47926:SF376">
    <property type="entry name" value="TETRATRICOPEPTIDE-LIKE HELICAL DOMAIN SUPERFAMILY"/>
    <property type="match status" value="1"/>
</dbReference>
<dbReference type="InterPro" id="IPR046960">
    <property type="entry name" value="PPR_At4g14850-like_plant"/>
</dbReference>
<dbReference type="EMBL" id="JACGWM010000002">
    <property type="protein sequence ID" value="KAL0389809.1"/>
    <property type="molecule type" value="Genomic_DNA"/>
</dbReference>
<dbReference type="PANTHER" id="PTHR47926">
    <property type="entry name" value="PENTATRICOPEPTIDE REPEAT-CONTAINING PROTEIN"/>
    <property type="match status" value="1"/>
</dbReference>
<keyword evidence="1" id="KW-0677">Repeat</keyword>
<dbReference type="FunFam" id="1.25.40.10:FF:000184">
    <property type="entry name" value="Pentatricopeptide repeat-containing protein, chloroplastic"/>
    <property type="match status" value="1"/>
</dbReference>
<dbReference type="InterPro" id="IPR002885">
    <property type="entry name" value="PPR_rpt"/>
</dbReference>
<dbReference type="PROSITE" id="PS51375">
    <property type="entry name" value="PPR"/>
    <property type="match status" value="6"/>
</dbReference>
<reference evidence="3" key="2">
    <citation type="journal article" date="2024" name="Plant">
        <title>Genomic evolution and insights into agronomic trait innovations of Sesamum species.</title>
        <authorList>
            <person name="Miao H."/>
            <person name="Wang L."/>
            <person name="Qu L."/>
            <person name="Liu H."/>
            <person name="Sun Y."/>
            <person name="Le M."/>
            <person name="Wang Q."/>
            <person name="Wei S."/>
            <person name="Zheng Y."/>
            <person name="Lin W."/>
            <person name="Duan Y."/>
            <person name="Cao H."/>
            <person name="Xiong S."/>
            <person name="Wang X."/>
            <person name="Wei L."/>
            <person name="Li C."/>
            <person name="Ma Q."/>
            <person name="Ju M."/>
            <person name="Zhao R."/>
            <person name="Li G."/>
            <person name="Mu C."/>
            <person name="Tian Q."/>
            <person name="Mei H."/>
            <person name="Zhang T."/>
            <person name="Gao T."/>
            <person name="Zhang H."/>
        </authorList>
    </citation>
    <scope>NUCLEOTIDE SEQUENCE</scope>
    <source>
        <strain evidence="3">KEN8</strain>
    </source>
</reference>
<dbReference type="Pfam" id="PF13041">
    <property type="entry name" value="PPR_2"/>
    <property type="match status" value="2"/>
</dbReference>
<reference evidence="3" key="1">
    <citation type="submission" date="2020-06" db="EMBL/GenBank/DDBJ databases">
        <authorList>
            <person name="Li T."/>
            <person name="Hu X."/>
            <person name="Zhang T."/>
            <person name="Song X."/>
            <person name="Zhang H."/>
            <person name="Dai N."/>
            <person name="Sheng W."/>
            <person name="Hou X."/>
            <person name="Wei L."/>
        </authorList>
    </citation>
    <scope>NUCLEOTIDE SEQUENCE</scope>
    <source>
        <strain evidence="3">KEN8</strain>
        <tissue evidence="3">Leaf</tissue>
    </source>
</reference>
<evidence type="ECO:0000256" key="1">
    <source>
        <dbReference type="ARBA" id="ARBA00022737"/>
    </source>
</evidence>
<feature type="repeat" description="PPR" evidence="2">
    <location>
        <begin position="339"/>
        <end position="373"/>
    </location>
</feature>
<feature type="repeat" description="PPR" evidence="2">
    <location>
        <begin position="476"/>
        <end position="510"/>
    </location>
</feature>
<accession>A0AAW2SCC3</accession>
<sequence length="564" mass="64172">MLLFHAMPARFMVRHITDQLRSCSSLKEVESWYGLLLKNGTAQDCFLINQYITACSHLHTIDLAFFAFTQMENPNVFVYNAMIGAFVKNFRPLDVLWYYVLMLRNGVRPSSYTFPAVIKSCRVLSVAGVGTSVHGQVLRTGLPLHVHVQTALVDFYSSLGRIVESTKLFDEMPTRDGFAWSAMISAHARAGDLDSAKRVFDEMPDKSTATWNTLIHGYVEAGDVETAEELFCRMVKRDVISWTTMINCYCKHKRYREAVKLFDEMKSTEIRPDEVTMSTVISACAHLGALDQGKEIHLYVMQTRSDIDVYIGSALIDMYAKCGLLERALLVFFKLQEKNLFCWSSMIDGLAFHGYAEEALSMFDKMEEEKIEPNSVIYVSVLAACTHAGLVEEGKRRFVEMTSRYFILPEIEHYGCMVDLLCRVGLLEEALGLIRSMRMQPNSVIWGALLAGCKLHKNLEIAQVAVDRLMILEPNNSGYYTLLINMYAEANRWSEVARIRAIMKERGVQKIWPGSSWIEVKKKMHQFAACDNCHPASEEIYSVLDVLDLQLKLFGYEPHSDFVL</sequence>
<protein>
    <submittedName>
        <fullName evidence="3">Pentatricopeptide repeat-containing protein</fullName>
    </submittedName>
</protein>
<dbReference type="Pfam" id="PF20431">
    <property type="entry name" value="E_motif"/>
    <property type="match status" value="1"/>
</dbReference>
<gene>
    <name evidence="3" type="ORF">Scaly_0338000</name>
</gene>
<dbReference type="FunFam" id="1.25.40.10:FF:000348">
    <property type="entry name" value="Pentatricopeptide repeat-containing protein chloroplastic"/>
    <property type="match status" value="1"/>
</dbReference>
<dbReference type="InterPro" id="IPR046848">
    <property type="entry name" value="E_motif"/>
</dbReference>
<dbReference type="NCBIfam" id="TIGR00756">
    <property type="entry name" value="PPR"/>
    <property type="match status" value="6"/>
</dbReference>
<comment type="caution">
    <text evidence="3">The sequence shown here is derived from an EMBL/GenBank/DDBJ whole genome shotgun (WGS) entry which is preliminary data.</text>
</comment>
<evidence type="ECO:0000256" key="2">
    <source>
        <dbReference type="PROSITE-ProRule" id="PRU00708"/>
    </source>
</evidence>
<proteinExistence type="predicted"/>
<feature type="repeat" description="PPR" evidence="2">
    <location>
        <begin position="207"/>
        <end position="237"/>
    </location>
</feature>
<dbReference type="SUPFAM" id="SSF48452">
    <property type="entry name" value="TPR-like"/>
    <property type="match status" value="1"/>
</dbReference>
<name>A0AAW2SCC3_9LAMI</name>
<dbReference type="GO" id="GO:0003723">
    <property type="term" value="F:RNA binding"/>
    <property type="evidence" value="ECO:0007669"/>
    <property type="project" value="InterPro"/>
</dbReference>
<dbReference type="Pfam" id="PF12854">
    <property type="entry name" value="PPR_1"/>
    <property type="match status" value="1"/>
</dbReference>
<dbReference type="AlphaFoldDB" id="A0AAW2SCC3"/>
<dbReference type="InterPro" id="IPR011990">
    <property type="entry name" value="TPR-like_helical_dom_sf"/>
</dbReference>
<feature type="repeat" description="PPR" evidence="2">
    <location>
        <begin position="75"/>
        <end position="109"/>
    </location>
</feature>
<dbReference type="GO" id="GO:0009451">
    <property type="term" value="P:RNA modification"/>
    <property type="evidence" value="ECO:0007669"/>
    <property type="project" value="InterPro"/>
</dbReference>
<organism evidence="3">
    <name type="scientific">Sesamum calycinum</name>
    <dbReference type="NCBI Taxonomy" id="2727403"/>
    <lineage>
        <taxon>Eukaryota</taxon>
        <taxon>Viridiplantae</taxon>
        <taxon>Streptophyta</taxon>
        <taxon>Embryophyta</taxon>
        <taxon>Tracheophyta</taxon>
        <taxon>Spermatophyta</taxon>
        <taxon>Magnoliopsida</taxon>
        <taxon>eudicotyledons</taxon>
        <taxon>Gunneridae</taxon>
        <taxon>Pentapetalae</taxon>
        <taxon>asterids</taxon>
        <taxon>lamiids</taxon>
        <taxon>Lamiales</taxon>
        <taxon>Pedaliaceae</taxon>
        <taxon>Sesamum</taxon>
    </lineage>
</organism>
<feature type="repeat" description="PPR" evidence="2">
    <location>
        <begin position="176"/>
        <end position="206"/>
    </location>
</feature>
<dbReference type="Gene3D" id="1.25.40.10">
    <property type="entry name" value="Tetratricopeptide repeat domain"/>
    <property type="match status" value="4"/>
</dbReference>